<gene>
    <name evidence="2" type="primary">Cap</name>
</gene>
<feature type="region of interest" description="Disordered" evidence="1">
    <location>
        <begin position="1"/>
        <end position="22"/>
    </location>
</feature>
<sequence>MPYRKKNRAKNPRRKHRKYQKRKAKYQKAITTHMRGAGFADSVSVRLNYVDNLIVSPGAVYSSYVFRGNSCFDPDYTGTGHQPMYFDQYSEIYNKYRVLGCAIRVDLNNASTASALYFICFPSTDIATLTSVSQALEQGRAKSPKIVPLGQTMSSARIKEYCSTRKALGQTKVQVMDEDNAASIGATPN</sequence>
<name>A0A2K9LT22_9VIRU</name>
<accession>A0A2K9LT22</accession>
<evidence type="ECO:0000256" key="1">
    <source>
        <dbReference type="SAM" id="MobiDB-lite"/>
    </source>
</evidence>
<protein>
    <submittedName>
        <fullName evidence="2">Capsid</fullName>
    </submittedName>
</protein>
<proteinExistence type="predicted"/>
<keyword evidence="3" id="KW-1185">Reference proteome</keyword>
<dbReference type="EMBL" id="KY487945">
    <property type="protein sequence ID" value="AUM61957.1"/>
    <property type="molecule type" value="Genomic_DNA"/>
</dbReference>
<evidence type="ECO:0000313" key="3">
    <source>
        <dbReference type="Proteomes" id="UP001517147"/>
    </source>
</evidence>
<organism evidence="2 3">
    <name type="scientific">uncultured virus</name>
    <dbReference type="NCBI Taxonomy" id="340016"/>
    <lineage>
        <taxon>Viruses</taxon>
        <taxon>environmental samples</taxon>
    </lineage>
</organism>
<evidence type="ECO:0000313" key="2">
    <source>
        <dbReference type="EMBL" id="AUM61957.1"/>
    </source>
</evidence>
<reference evidence="2" key="1">
    <citation type="submission" date="2017-01" db="EMBL/GenBank/DDBJ databases">
        <title>High-throughput sequencing uncovers low homogeneity in the biogeography of single-stranded DNA viruses.</title>
        <authorList>
            <person name="Pearson V.M."/>
            <person name="Rokyta D.R."/>
        </authorList>
    </citation>
    <scope>NUCLEOTIDE SEQUENCE [LARGE SCALE GENOMIC DNA]</scope>
</reference>
<dbReference type="Proteomes" id="UP001517147">
    <property type="component" value="Segment"/>
</dbReference>